<accession>A0ABV9W5A4</accession>
<dbReference type="RefSeq" id="WP_380121202.1">
    <property type="nucleotide sequence ID" value="NZ_JBHSIU010000046.1"/>
</dbReference>
<sequence length="246" mass="24818">MPDRAVVTGAAGGIGSAVAQRLRADGWDVVGLDRAEADLTDEAAVATAFRAIGTVGALVTCAGVTAGAPAHETTVEDWHAIIDANLTSAFLCAKHALPGMLAAGRGVIVTIGSVHGRVFAPGYPAYAAAKAGLAAFTRQLAVDYGHHGIRALTISPGWVRTPDTLTRVEDPADLTRLAETQRPGEPADVAAAVAFAVSSGAALLTGTEIVLDGGASAVQPAALLRPGPRARLGLPPLTEAPPSEES</sequence>
<dbReference type="CDD" id="cd05233">
    <property type="entry name" value="SDR_c"/>
    <property type="match status" value="1"/>
</dbReference>
<dbReference type="InterPro" id="IPR020904">
    <property type="entry name" value="Sc_DH/Rdtase_CS"/>
</dbReference>
<evidence type="ECO:0000313" key="2">
    <source>
        <dbReference type="EMBL" id="MFC5002783.1"/>
    </source>
</evidence>
<dbReference type="InterPro" id="IPR002347">
    <property type="entry name" value="SDR_fam"/>
</dbReference>
<protein>
    <submittedName>
        <fullName evidence="2">SDR family NAD(P)-dependent oxidoreductase</fullName>
        <ecNumber evidence="2">1.1.1.-</ecNumber>
    </submittedName>
</protein>
<keyword evidence="3" id="KW-1185">Reference proteome</keyword>
<dbReference type="Pfam" id="PF13561">
    <property type="entry name" value="adh_short_C2"/>
    <property type="match status" value="1"/>
</dbReference>
<reference evidence="3" key="1">
    <citation type="journal article" date="2019" name="Int. J. Syst. Evol. Microbiol.">
        <title>The Global Catalogue of Microorganisms (GCM) 10K type strain sequencing project: providing services to taxonomists for standard genome sequencing and annotation.</title>
        <authorList>
            <consortium name="The Broad Institute Genomics Platform"/>
            <consortium name="The Broad Institute Genome Sequencing Center for Infectious Disease"/>
            <person name="Wu L."/>
            <person name="Ma J."/>
        </authorList>
    </citation>
    <scope>NUCLEOTIDE SEQUENCE [LARGE SCALE GENOMIC DNA]</scope>
    <source>
        <strain evidence="3">CGMCC 4.7152</strain>
    </source>
</reference>
<dbReference type="EMBL" id="JBHSIU010000046">
    <property type="protein sequence ID" value="MFC5002783.1"/>
    <property type="molecule type" value="Genomic_DNA"/>
</dbReference>
<proteinExistence type="inferred from homology"/>
<evidence type="ECO:0000313" key="3">
    <source>
        <dbReference type="Proteomes" id="UP001595912"/>
    </source>
</evidence>
<dbReference type="PROSITE" id="PS00061">
    <property type="entry name" value="ADH_SHORT"/>
    <property type="match status" value="1"/>
</dbReference>
<dbReference type="PANTHER" id="PTHR42879">
    <property type="entry name" value="3-OXOACYL-(ACYL-CARRIER-PROTEIN) REDUCTASE"/>
    <property type="match status" value="1"/>
</dbReference>
<dbReference type="GO" id="GO:0016491">
    <property type="term" value="F:oxidoreductase activity"/>
    <property type="evidence" value="ECO:0007669"/>
    <property type="project" value="UniProtKB-KW"/>
</dbReference>
<gene>
    <name evidence="2" type="ORF">ACFPIJ_33765</name>
</gene>
<dbReference type="InterPro" id="IPR036291">
    <property type="entry name" value="NAD(P)-bd_dom_sf"/>
</dbReference>
<dbReference type="PANTHER" id="PTHR42879:SF2">
    <property type="entry name" value="3-OXOACYL-[ACYL-CARRIER-PROTEIN] REDUCTASE FABG"/>
    <property type="match status" value="1"/>
</dbReference>
<evidence type="ECO:0000256" key="1">
    <source>
        <dbReference type="ARBA" id="ARBA00006484"/>
    </source>
</evidence>
<dbReference type="PRINTS" id="PR00081">
    <property type="entry name" value="GDHRDH"/>
</dbReference>
<dbReference type="EC" id="1.1.1.-" evidence="2"/>
<dbReference type="InterPro" id="IPR050259">
    <property type="entry name" value="SDR"/>
</dbReference>
<dbReference type="Gene3D" id="3.40.50.720">
    <property type="entry name" value="NAD(P)-binding Rossmann-like Domain"/>
    <property type="match status" value="1"/>
</dbReference>
<keyword evidence="2" id="KW-0560">Oxidoreductase</keyword>
<dbReference type="PRINTS" id="PR00080">
    <property type="entry name" value="SDRFAMILY"/>
</dbReference>
<dbReference type="SUPFAM" id="SSF51735">
    <property type="entry name" value="NAD(P)-binding Rossmann-fold domains"/>
    <property type="match status" value="1"/>
</dbReference>
<name>A0ABV9W5A4_9ACTN</name>
<comment type="caution">
    <text evidence="2">The sequence shown here is derived from an EMBL/GenBank/DDBJ whole genome shotgun (WGS) entry which is preliminary data.</text>
</comment>
<comment type="similarity">
    <text evidence="1">Belongs to the short-chain dehydrogenases/reductases (SDR) family.</text>
</comment>
<organism evidence="2 3">
    <name type="scientific">Dactylosporangium cerinum</name>
    <dbReference type="NCBI Taxonomy" id="1434730"/>
    <lineage>
        <taxon>Bacteria</taxon>
        <taxon>Bacillati</taxon>
        <taxon>Actinomycetota</taxon>
        <taxon>Actinomycetes</taxon>
        <taxon>Micromonosporales</taxon>
        <taxon>Micromonosporaceae</taxon>
        <taxon>Dactylosporangium</taxon>
    </lineage>
</organism>
<dbReference type="Proteomes" id="UP001595912">
    <property type="component" value="Unassembled WGS sequence"/>
</dbReference>